<dbReference type="RefSeq" id="WP_240268840.1">
    <property type="nucleotide sequence ID" value="NZ_JAKSXN010000016.1"/>
</dbReference>
<reference evidence="6" key="1">
    <citation type="journal article" date="2019" name="Int. J. Syst. Evol. Microbiol.">
        <title>The Global Catalogue of Microorganisms (GCM) 10K type strain sequencing project: providing services to taxonomists for standard genome sequencing and annotation.</title>
        <authorList>
            <consortium name="The Broad Institute Genomics Platform"/>
            <consortium name="The Broad Institute Genome Sequencing Center for Infectious Disease"/>
            <person name="Wu L."/>
            <person name="Ma J."/>
        </authorList>
    </citation>
    <scope>NUCLEOTIDE SEQUENCE [LARGE SCALE GENOMIC DNA]</scope>
    <source>
        <strain evidence="6">CCUG 48216</strain>
    </source>
</reference>
<name>A0ABW3SBC5_9BACL</name>
<evidence type="ECO:0000313" key="6">
    <source>
        <dbReference type="Proteomes" id="UP001597211"/>
    </source>
</evidence>
<gene>
    <name evidence="5" type="ORF">ACFQ2Z_10555</name>
</gene>
<organism evidence="5 6">
    <name type="scientific">Paenibacillus timonensis</name>
    <dbReference type="NCBI Taxonomy" id="225915"/>
    <lineage>
        <taxon>Bacteria</taxon>
        <taxon>Bacillati</taxon>
        <taxon>Bacillota</taxon>
        <taxon>Bacilli</taxon>
        <taxon>Bacillales</taxon>
        <taxon>Paenibacillaceae</taxon>
        <taxon>Paenibacillus</taxon>
    </lineage>
</organism>
<dbReference type="Gene3D" id="3.40.630.190">
    <property type="entry name" value="LCP protein"/>
    <property type="match status" value="1"/>
</dbReference>
<feature type="region of interest" description="Disordered" evidence="2">
    <location>
        <begin position="62"/>
        <end position="81"/>
    </location>
</feature>
<keyword evidence="6" id="KW-1185">Reference proteome</keyword>
<sequence length="350" mass="39559">MNKDLVSIELHNKKKRKSRWIWIPIVILLVLLGSGIYIGSKMMSYQYVPLDATDEELGIQSISRPKSTTDPKSSPSHSPLSNEGEIVSIALFGLDNRDVNKRGRSDTMIILTLDFQLQKVKLISLMRDLWVPIDAHGFAKLNAAYAYGGPKLAIKTINQVFGTDIRDYISVNFFVMEKVIDSIGGIQIDIKPEEVIVMNQYINEISSLQKKEPAHLTNNGIQTLNGIQAVAYSRVRYVGNGDFERTERQRRVLKAIEEKMNAMGAAKIPSLLMQIMPDVETSLSRSELLSLGYQYFQDGPMVTEEERFPIDGSWKAGRSSGAWIMEVDLEKIKEQAQHYIYEDVKPSLSR</sequence>
<proteinExistence type="inferred from homology"/>
<feature type="domain" description="Cell envelope-related transcriptional attenuator" evidence="4">
    <location>
        <begin position="104"/>
        <end position="261"/>
    </location>
</feature>
<feature type="compositionally biased region" description="Low complexity" evidence="2">
    <location>
        <begin position="63"/>
        <end position="79"/>
    </location>
</feature>
<keyword evidence="3" id="KW-1133">Transmembrane helix</keyword>
<evidence type="ECO:0000256" key="1">
    <source>
        <dbReference type="ARBA" id="ARBA00006068"/>
    </source>
</evidence>
<dbReference type="InterPro" id="IPR050922">
    <property type="entry name" value="LytR/CpsA/Psr_CW_biosynth"/>
</dbReference>
<evidence type="ECO:0000256" key="3">
    <source>
        <dbReference type="SAM" id="Phobius"/>
    </source>
</evidence>
<evidence type="ECO:0000256" key="2">
    <source>
        <dbReference type="SAM" id="MobiDB-lite"/>
    </source>
</evidence>
<dbReference type="NCBIfam" id="TIGR00350">
    <property type="entry name" value="lytR_cpsA_psr"/>
    <property type="match status" value="1"/>
</dbReference>
<evidence type="ECO:0000313" key="5">
    <source>
        <dbReference type="EMBL" id="MFD1181800.1"/>
    </source>
</evidence>
<protein>
    <submittedName>
        <fullName evidence="5">LCP family protein</fullName>
    </submittedName>
</protein>
<dbReference type="PANTHER" id="PTHR33392:SF6">
    <property type="entry name" value="POLYISOPRENYL-TEICHOIC ACID--PEPTIDOGLYCAN TEICHOIC ACID TRANSFERASE TAGU"/>
    <property type="match status" value="1"/>
</dbReference>
<dbReference type="Pfam" id="PF03816">
    <property type="entry name" value="LytR_cpsA_psr"/>
    <property type="match status" value="1"/>
</dbReference>
<keyword evidence="3" id="KW-0472">Membrane</keyword>
<dbReference type="Proteomes" id="UP001597211">
    <property type="component" value="Unassembled WGS sequence"/>
</dbReference>
<evidence type="ECO:0000259" key="4">
    <source>
        <dbReference type="Pfam" id="PF03816"/>
    </source>
</evidence>
<keyword evidence="3" id="KW-0812">Transmembrane</keyword>
<feature type="transmembrane region" description="Helical" evidence="3">
    <location>
        <begin position="20"/>
        <end position="39"/>
    </location>
</feature>
<dbReference type="PANTHER" id="PTHR33392">
    <property type="entry name" value="POLYISOPRENYL-TEICHOIC ACID--PEPTIDOGLYCAN TEICHOIC ACID TRANSFERASE TAGU"/>
    <property type="match status" value="1"/>
</dbReference>
<comment type="similarity">
    <text evidence="1">Belongs to the LytR/CpsA/Psr (LCP) family.</text>
</comment>
<accession>A0ABW3SBC5</accession>
<comment type="caution">
    <text evidence="5">The sequence shown here is derived from an EMBL/GenBank/DDBJ whole genome shotgun (WGS) entry which is preliminary data.</text>
</comment>
<dbReference type="InterPro" id="IPR004474">
    <property type="entry name" value="LytR_CpsA_psr"/>
</dbReference>
<dbReference type="EMBL" id="JBHTKZ010000016">
    <property type="protein sequence ID" value="MFD1181800.1"/>
    <property type="molecule type" value="Genomic_DNA"/>
</dbReference>